<dbReference type="Gene3D" id="3.90.470.20">
    <property type="entry name" value="4'-phosphopantetheinyl transferase domain"/>
    <property type="match status" value="1"/>
</dbReference>
<feature type="compositionally biased region" description="Low complexity" evidence="2">
    <location>
        <begin position="213"/>
        <end position="225"/>
    </location>
</feature>
<keyword evidence="1" id="KW-0808">Transferase</keyword>
<keyword evidence="5" id="KW-1185">Reference proteome</keyword>
<protein>
    <recommendedName>
        <fullName evidence="3">4'-phosphopantetheinyl transferase domain-containing protein</fullName>
    </recommendedName>
</protein>
<evidence type="ECO:0000256" key="1">
    <source>
        <dbReference type="ARBA" id="ARBA00022679"/>
    </source>
</evidence>
<dbReference type="InterPro" id="IPR037143">
    <property type="entry name" value="4-PPantetheinyl_Trfase_dom_sf"/>
</dbReference>
<dbReference type="Pfam" id="PF01648">
    <property type="entry name" value="ACPS"/>
    <property type="match status" value="1"/>
</dbReference>
<reference evidence="4" key="1">
    <citation type="submission" date="2023-06" db="EMBL/GenBank/DDBJ databases">
        <title>MT1 and MT2 Draft Genomes of Novel Species.</title>
        <authorList>
            <person name="Venkateswaran K."/>
        </authorList>
    </citation>
    <scope>NUCLEOTIDE SEQUENCE</scope>
    <source>
        <strain evidence="4">F6_8S_P_1B</strain>
    </source>
</reference>
<organism evidence="4 5">
    <name type="scientific">Leifsonia williamsii</name>
    <dbReference type="NCBI Taxonomy" id="3035919"/>
    <lineage>
        <taxon>Bacteria</taxon>
        <taxon>Bacillati</taxon>
        <taxon>Actinomycetota</taxon>
        <taxon>Actinomycetes</taxon>
        <taxon>Micrococcales</taxon>
        <taxon>Microbacteriaceae</taxon>
        <taxon>Leifsonia</taxon>
    </lineage>
</organism>
<dbReference type="InterPro" id="IPR008278">
    <property type="entry name" value="4-PPantetheinyl_Trfase_dom"/>
</dbReference>
<dbReference type="RefSeq" id="WP_301208529.1">
    <property type="nucleotide sequence ID" value="NZ_JAROCF010000001.1"/>
</dbReference>
<dbReference type="Proteomes" id="UP001174208">
    <property type="component" value="Unassembled WGS sequence"/>
</dbReference>
<evidence type="ECO:0000313" key="5">
    <source>
        <dbReference type="Proteomes" id="UP001174208"/>
    </source>
</evidence>
<accession>A0ABT8KCT2</accession>
<dbReference type="SUPFAM" id="SSF56214">
    <property type="entry name" value="4'-phosphopantetheinyl transferase"/>
    <property type="match status" value="1"/>
</dbReference>
<dbReference type="EMBL" id="JAROCF010000001">
    <property type="protein sequence ID" value="MDN4615278.1"/>
    <property type="molecule type" value="Genomic_DNA"/>
</dbReference>
<evidence type="ECO:0000259" key="3">
    <source>
        <dbReference type="Pfam" id="PF01648"/>
    </source>
</evidence>
<evidence type="ECO:0000256" key="2">
    <source>
        <dbReference type="SAM" id="MobiDB-lite"/>
    </source>
</evidence>
<evidence type="ECO:0000313" key="4">
    <source>
        <dbReference type="EMBL" id="MDN4615278.1"/>
    </source>
</evidence>
<gene>
    <name evidence="4" type="ORF">P5G50_12555</name>
</gene>
<proteinExistence type="predicted"/>
<name>A0ABT8KCT2_9MICO</name>
<feature type="region of interest" description="Disordered" evidence="2">
    <location>
        <begin position="201"/>
        <end position="225"/>
    </location>
</feature>
<feature type="domain" description="4'-phosphopantetheinyl transferase" evidence="3">
    <location>
        <begin position="103"/>
        <end position="159"/>
    </location>
</feature>
<sequence length="225" mass="23462">MRVVVVRHGSAAASEVARRLSAGDRERLASLADDPEAVARFLAGRQALLTAAERSGFPEVAIDATCPDCGRSHGRPRAKGEATLHLALSHAAGHAFAVAASAPVGIDAEALDTDPARLREAAALLAHPVDRPRAALRAWTATEAVLKADGRGLRVDPSAVRLGPRIAVLDGSLYRLSSRQRAGCRVAVARLLAASVRVGEAQAVSEGRRRSRSQASKKSVSPSPA</sequence>
<comment type="caution">
    <text evidence="4">The sequence shown here is derived from an EMBL/GenBank/DDBJ whole genome shotgun (WGS) entry which is preliminary data.</text>
</comment>